<comment type="caution">
    <text evidence="2">The sequence shown here is derived from an EMBL/GenBank/DDBJ whole genome shotgun (WGS) entry which is preliminary data.</text>
</comment>
<evidence type="ECO:0000313" key="2">
    <source>
        <dbReference type="EMBL" id="CAF3975682.1"/>
    </source>
</evidence>
<organism evidence="2 3">
    <name type="scientific">Rotaria sordida</name>
    <dbReference type="NCBI Taxonomy" id="392033"/>
    <lineage>
        <taxon>Eukaryota</taxon>
        <taxon>Metazoa</taxon>
        <taxon>Spiralia</taxon>
        <taxon>Gnathifera</taxon>
        <taxon>Rotifera</taxon>
        <taxon>Eurotatoria</taxon>
        <taxon>Bdelloidea</taxon>
        <taxon>Philodinida</taxon>
        <taxon>Philodinidae</taxon>
        <taxon>Rotaria</taxon>
    </lineage>
</organism>
<accession>A0A819M9K1</accession>
<evidence type="ECO:0000313" key="3">
    <source>
        <dbReference type="Proteomes" id="UP000663836"/>
    </source>
</evidence>
<dbReference type="Proteomes" id="UP000663836">
    <property type="component" value="Unassembled WGS sequence"/>
</dbReference>
<gene>
    <name evidence="2" type="ORF">JBS370_LOCUS24887</name>
    <name evidence="1" type="ORF">ZHD862_LOCUS28979</name>
</gene>
<dbReference type="EMBL" id="CAJNOT010002489">
    <property type="protein sequence ID" value="CAF1320413.1"/>
    <property type="molecule type" value="Genomic_DNA"/>
</dbReference>
<dbReference type="EMBL" id="CAJOBD010003994">
    <property type="protein sequence ID" value="CAF3975682.1"/>
    <property type="molecule type" value="Genomic_DNA"/>
</dbReference>
<sequence length="76" mass="8952">MISNQLQNLYQIVSTVKLLHRTNIIIHINIEQTPKTETTQTIIPVTLVHRFNNLLEQYTSAAQHIKQYKQRLLELD</sequence>
<dbReference type="Proteomes" id="UP000663864">
    <property type="component" value="Unassembled WGS sequence"/>
</dbReference>
<reference evidence="2" key="1">
    <citation type="submission" date="2021-02" db="EMBL/GenBank/DDBJ databases">
        <authorList>
            <person name="Nowell W R."/>
        </authorList>
    </citation>
    <scope>NUCLEOTIDE SEQUENCE</scope>
</reference>
<dbReference type="AlphaFoldDB" id="A0A819M9K1"/>
<evidence type="ECO:0000313" key="1">
    <source>
        <dbReference type="EMBL" id="CAF1320413.1"/>
    </source>
</evidence>
<protein>
    <submittedName>
        <fullName evidence="2">Uncharacterized protein</fullName>
    </submittedName>
</protein>
<proteinExistence type="predicted"/>
<name>A0A819M9K1_9BILA</name>